<protein>
    <submittedName>
        <fullName evidence="3">VOC family protein</fullName>
    </submittedName>
</protein>
<dbReference type="PANTHER" id="PTHR43048">
    <property type="entry name" value="METHYLMALONYL-COA EPIMERASE"/>
    <property type="match status" value="1"/>
</dbReference>
<evidence type="ECO:0000259" key="2">
    <source>
        <dbReference type="PROSITE" id="PS51819"/>
    </source>
</evidence>
<keyword evidence="1" id="KW-0479">Metal-binding</keyword>
<proteinExistence type="predicted"/>
<organism evidence="3 4">
    <name type="scientific">Mesorhizobium qingshengii</name>
    <dbReference type="NCBI Taxonomy" id="1165689"/>
    <lineage>
        <taxon>Bacteria</taxon>
        <taxon>Pseudomonadati</taxon>
        <taxon>Pseudomonadota</taxon>
        <taxon>Alphaproteobacteria</taxon>
        <taxon>Hyphomicrobiales</taxon>
        <taxon>Phyllobacteriaceae</taxon>
        <taxon>Mesorhizobium</taxon>
    </lineage>
</organism>
<gene>
    <name evidence="3" type="ORF">OOJ09_20165</name>
</gene>
<feature type="domain" description="VOC" evidence="2">
    <location>
        <begin position="7"/>
        <end position="148"/>
    </location>
</feature>
<sequence length="150" mass="16190">MQHEITATNHTSFTVADLGRAIALFRDGLGFTLTSRAGRDPASIQTITGVDGAEVEIAYLHRPDQTVELIEYSAPANRVTVHARPCDVGFAHIAFDVRDIDSVITHLAVFGAVPISPPYVNKTGGPNAGVRVSYLRTPDKITIELIERPA</sequence>
<dbReference type="PROSITE" id="PS51819">
    <property type="entry name" value="VOC"/>
    <property type="match status" value="1"/>
</dbReference>
<dbReference type="InterPro" id="IPR004360">
    <property type="entry name" value="Glyas_Fos-R_dOase_dom"/>
</dbReference>
<evidence type="ECO:0000313" key="4">
    <source>
        <dbReference type="Proteomes" id="UP001152178"/>
    </source>
</evidence>
<evidence type="ECO:0000256" key="1">
    <source>
        <dbReference type="ARBA" id="ARBA00022723"/>
    </source>
</evidence>
<dbReference type="InterPro" id="IPR051785">
    <property type="entry name" value="MMCE/EMCE_epimerase"/>
</dbReference>
<dbReference type="RefSeq" id="WP_269906867.1">
    <property type="nucleotide sequence ID" value="NZ_JAPFQA010000009.1"/>
</dbReference>
<comment type="caution">
    <text evidence="3">The sequence shown here is derived from an EMBL/GenBank/DDBJ whole genome shotgun (WGS) entry which is preliminary data.</text>
</comment>
<dbReference type="InterPro" id="IPR029068">
    <property type="entry name" value="Glyas_Bleomycin-R_OHBP_Dase"/>
</dbReference>
<dbReference type="SUPFAM" id="SSF54593">
    <property type="entry name" value="Glyoxalase/Bleomycin resistance protein/Dihydroxybiphenyl dioxygenase"/>
    <property type="match status" value="1"/>
</dbReference>
<accession>A0ABT4QY55</accession>
<evidence type="ECO:0000313" key="3">
    <source>
        <dbReference type="EMBL" id="MCZ8546509.1"/>
    </source>
</evidence>
<reference evidence="3" key="1">
    <citation type="submission" date="2022-11" db="EMBL/GenBank/DDBJ databases">
        <authorList>
            <person name="Coimbra C."/>
        </authorList>
    </citation>
    <scope>NUCLEOTIDE SEQUENCE</scope>
    <source>
        <strain evidence="3">Jales19</strain>
    </source>
</reference>
<dbReference type="InterPro" id="IPR037523">
    <property type="entry name" value="VOC_core"/>
</dbReference>
<dbReference type="Gene3D" id="3.10.180.10">
    <property type="entry name" value="2,3-Dihydroxybiphenyl 1,2-Dioxygenase, domain 1"/>
    <property type="match status" value="1"/>
</dbReference>
<dbReference type="Pfam" id="PF00903">
    <property type="entry name" value="Glyoxalase"/>
    <property type="match status" value="1"/>
</dbReference>
<dbReference type="Proteomes" id="UP001152178">
    <property type="component" value="Unassembled WGS sequence"/>
</dbReference>
<keyword evidence="4" id="KW-1185">Reference proteome</keyword>
<dbReference type="PANTHER" id="PTHR43048:SF3">
    <property type="entry name" value="METHYLMALONYL-COA EPIMERASE, MITOCHONDRIAL"/>
    <property type="match status" value="1"/>
</dbReference>
<dbReference type="EMBL" id="JAPFQA010000009">
    <property type="protein sequence ID" value="MCZ8546509.1"/>
    <property type="molecule type" value="Genomic_DNA"/>
</dbReference>
<name>A0ABT4QY55_9HYPH</name>